<dbReference type="HOGENOM" id="CLU_3197664_0_0_10"/>
<name>E6X8R7_CELAD</name>
<keyword evidence="3" id="KW-1185">Reference proteome</keyword>
<keyword evidence="1" id="KW-0175">Coiled coil</keyword>
<gene>
    <name evidence="2" type="ordered locus">Celal_1348</name>
</gene>
<proteinExistence type="predicted"/>
<dbReference type="EMBL" id="CP002453">
    <property type="protein sequence ID" value="ADV48662.1"/>
    <property type="molecule type" value="Genomic_DNA"/>
</dbReference>
<protein>
    <submittedName>
        <fullName evidence="2">Uncharacterized protein</fullName>
    </submittedName>
</protein>
<sequence length="45" mass="4995">MGVLCVTTWILAAPALKTSKKEIEKEKSVLENNNKASRAQTLTMF</sequence>
<evidence type="ECO:0000313" key="3">
    <source>
        <dbReference type="Proteomes" id="UP000008634"/>
    </source>
</evidence>
<accession>E6X8R7</accession>
<evidence type="ECO:0000256" key="1">
    <source>
        <dbReference type="SAM" id="Coils"/>
    </source>
</evidence>
<organism evidence="2 3">
    <name type="scientific">Cellulophaga algicola (strain DSM 14237 / IC166 / ACAM 630)</name>
    <dbReference type="NCBI Taxonomy" id="688270"/>
    <lineage>
        <taxon>Bacteria</taxon>
        <taxon>Pseudomonadati</taxon>
        <taxon>Bacteroidota</taxon>
        <taxon>Flavobacteriia</taxon>
        <taxon>Flavobacteriales</taxon>
        <taxon>Flavobacteriaceae</taxon>
        <taxon>Cellulophaga</taxon>
    </lineage>
</organism>
<dbReference type="AlphaFoldDB" id="E6X8R7"/>
<reference evidence="2 3" key="1">
    <citation type="journal article" date="2010" name="Stand. Genomic Sci.">
        <title>Complete genome sequence of Cellulophaga algicola type strain (IC166).</title>
        <authorList>
            <person name="Abt B."/>
            <person name="Lu M."/>
            <person name="Misra M."/>
            <person name="Han C."/>
            <person name="Nolan M."/>
            <person name="Lucas S."/>
            <person name="Hammon N."/>
            <person name="Deshpande S."/>
            <person name="Cheng J.F."/>
            <person name="Tapia R."/>
            <person name="Goodwin L."/>
            <person name="Pitluck S."/>
            <person name="Liolios K."/>
            <person name="Pagani I."/>
            <person name="Ivanova N."/>
            <person name="Mavromatis K."/>
            <person name="Ovchinikova G."/>
            <person name="Pati A."/>
            <person name="Chen A."/>
            <person name="Palaniappan K."/>
            <person name="Land M."/>
            <person name="Hauser L."/>
            <person name="Chang Y.J."/>
            <person name="Jeffries C.D."/>
            <person name="Detter J.C."/>
            <person name="Brambilla E."/>
            <person name="Rohde M."/>
            <person name="Tindall B.J."/>
            <person name="Goker M."/>
            <person name="Woyke T."/>
            <person name="Bristow J."/>
            <person name="Eisen J.A."/>
            <person name="Markowitz V."/>
            <person name="Hugenholtz P."/>
            <person name="Kyrpides N.C."/>
            <person name="Klenk H.P."/>
            <person name="Lapidus A."/>
        </authorList>
    </citation>
    <scope>NUCLEOTIDE SEQUENCE [LARGE SCALE GENOMIC DNA]</scope>
    <source>
        <strain evidence="3">DSM 14237 / IC166 / ACAM 630</strain>
    </source>
</reference>
<dbReference type="KEGG" id="cao:Celal_1348"/>
<dbReference type="eggNOG" id="ENOG502ZZW1">
    <property type="taxonomic scope" value="Bacteria"/>
</dbReference>
<feature type="coiled-coil region" evidence="1">
    <location>
        <begin position="13"/>
        <end position="40"/>
    </location>
</feature>
<dbReference type="Proteomes" id="UP000008634">
    <property type="component" value="Chromosome"/>
</dbReference>
<evidence type="ECO:0000313" key="2">
    <source>
        <dbReference type="EMBL" id="ADV48662.1"/>
    </source>
</evidence>